<keyword evidence="1" id="KW-0472">Membrane</keyword>
<dbReference type="Proteomes" id="UP001302316">
    <property type="component" value="Unassembled WGS sequence"/>
</dbReference>
<name>A0AAP6JFL4_9GAMM</name>
<keyword evidence="3" id="KW-1185">Reference proteome</keyword>
<protein>
    <submittedName>
        <fullName evidence="2">Twin transmembrane helix small protein</fullName>
    </submittedName>
</protein>
<keyword evidence="1" id="KW-1133">Transmembrane helix</keyword>
<organism evidence="2 3">
    <name type="scientific">Natronospira elongata</name>
    <dbReference type="NCBI Taxonomy" id="3110268"/>
    <lineage>
        <taxon>Bacteria</taxon>
        <taxon>Pseudomonadati</taxon>
        <taxon>Pseudomonadota</taxon>
        <taxon>Gammaproteobacteria</taxon>
        <taxon>Natronospirales</taxon>
        <taxon>Natronospiraceae</taxon>
        <taxon>Natronospira</taxon>
    </lineage>
</organism>
<accession>A0AAP6JFL4</accession>
<evidence type="ECO:0000256" key="1">
    <source>
        <dbReference type="SAM" id="Phobius"/>
    </source>
</evidence>
<dbReference type="EMBL" id="JAYGII010000014">
    <property type="protein sequence ID" value="MEA5445712.1"/>
    <property type="molecule type" value="Genomic_DNA"/>
</dbReference>
<evidence type="ECO:0000313" key="2">
    <source>
        <dbReference type="EMBL" id="MEA5445712.1"/>
    </source>
</evidence>
<evidence type="ECO:0000313" key="3">
    <source>
        <dbReference type="Proteomes" id="UP001302316"/>
    </source>
</evidence>
<gene>
    <name evidence="2" type="ORF">VCB98_07765</name>
</gene>
<keyword evidence="1 2" id="KW-0812">Transmembrane</keyword>
<reference evidence="2 3" key="1">
    <citation type="submission" date="2023-12" db="EMBL/GenBank/DDBJ databases">
        <title>Whole-genome sequencing of halo(alkali)philic microorganisms from hypersaline lakes.</title>
        <authorList>
            <person name="Sorokin D.Y."/>
            <person name="Merkel A.Y."/>
            <person name="Messina E."/>
            <person name="Yakimov M."/>
        </authorList>
    </citation>
    <scope>NUCLEOTIDE SEQUENCE [LARGE SCALE GENOMIC DNA]</scope>
    <source>
        <strain evidence="2 3">AB-CW1</strain>
    </source>
</reference>
<dbReference type="AlphaFoldDB" id="A0AAP6JFL4"/>
<dbReference type="InterPro" id="IPR021313">
    <property type="entry name" value="DUF2909"/>
</dbReference>
<dbReference type="RefSeq" id="WP_346051424.1">
    <property type="nucleotide sequence ID" value="NZ_JAYGII010000014.1"/>
</dbReference>
<comment type="caution">
    <text evidence="2">The sequence shown here is derived from an EMBL/GenBank/DDBJ whole genome shotgun (WGS) entry which is preliminary data.</text>
</comment>
<sequence>MRLLILIIIVAILISLGSALRYLLKDAGQSKRAVWALTIRVGLSVALFLLLMLGFALGIIEPTGPPVK</sequence>
<dbReference type="NCBIfam" id="NF033233">
    <property type="entry name" value="twin_helix"/>
    <property type="match status" value="1"/>
</dbReference>
<feature type="transmembrane region" description="Helical" evidence="1">
    <location>
        <begin position="35"/>
        <end position="60"/>
    </location>
</feature>
<dbReference type="Pfam" id="PF11137">
    <property type="entry name" value="DUF2909"/>
    <property type="match status" value="1"/>
</dbReference>
<proteinExistence type="predicted"/>